<dbReference type="HAMAP" id="MF_01307_B">
    <property type="entry name" value="Ribosomal_uS5_B"/>
    <property type="match status" value="1"/>
</dbReference>
<name>A0A660S537_UNCT6</name>
<evidence type="ECO:0000313" key="10">
    <source>
        <dbReference type="EMBL" id="RKX64695.1"/>
    </source>
</evidence>
<evidence type="ECO:0000256" key="7">
    <source>
        <dbReference type="HAMAP-Rule" id="MF_01307"/>
    </source>
</evidence>
<dbReference type="FunFam" id="3.30.230.10:FF:000002">
    <property type="entry name" value="30S ribosomal protein S5"/>
    <property type="match status" value="1"/>
</dbReference>
<evidence type="ECO:0000256" key="1">
    <source>
        <dbReference type="ARBA" id="ARBA00008945"/>
    </source>
</evidence>
<dbReference type="InterPro" id="IPR020568">
    <property type="entry name" value="Ribosomal_Su5_D2-typ_SF"/>
</dbReference>
<protein>
    <recommendedName>
        <fullName evidence="6 7">Small ribosomal subunit protein uS5</fullName>
    </recommendedName>
</protein>
<dbReference type="InterPro" id="IPR000851">
    <property type="entry name" value="Ribosomal_uS5"/>
</dbReference>
<evidence type="ECO:0000259" key="9">
    <source>
        <dbReference type="PROSITE" id="PS50881"/>
    </source>
</evidence>
<keyword evidence="3 7" id="KW-0694">RNA-binding</keyword>
<evidence type="ECO:0000256" key="2">
    <source>
        <dbReference type="ARBA" id="ARBA00022730"/>
    </source>
</evidence>
<dbReference type="GO" id="GO:0003735">
    <property type="term" value="F:structural constituent of ribosome"/>
    <property type="evidence" value="ECO:0007669"/>
    <property type="project" value="UniProtKB-UniRule"/>
</dbReference>
<proteinExistence type="inferred from homology"/>
<evidence type="ECO:0000256" key="3">
    <source>
        <dbReference type="ARBA" id="ARBA00022884"/>
    </source>
</evidence>
<dbReference type="Pfam" id="PF03719">
    <property type="entry name" value="Ribosomal_S5_C"/>
    <property type="match status" value="1"/>
</dbReference>
<evidence type="ECO:0000256" key="6">
    <source>
        <dbReference type="ARBA" id="ARBA00035255"/>
    </source>
</evidence>
<dbReference type="SUPFAM" id="SSF54211">
    <property type="entry name" value="Ribosomal protein S5 domain 2-like"/>
    <property type="match status" value="1"/>
</dbReference>
<comment type="caution">
    <text evidence="10">The sequence shown here is derived from an EMBL/GenBank/DDBJ whole genome shotgun (WGS) entry which is preliminary data.</text>
</comment>
<dbReference type="PANTHER" id="PTHR48277:SF1">
    <property type="entry name" value="MITOCHONDRIAL RIBOSOMAL PROTEIN S5"/>
    <property type="match status" value="1"/>
</dbReference>
<dbReference type="InterPro" id="IPR005712">
    <property type="entry name" value="Ribosomal_uS5_bac-type"/>
</dbReference>
<dbReference type="NCBIfam" id="TIGR01021">
    <property type="entry name" value="rpsE_bact"/>
    <property type="match status" value="1"/>
</dbReference>
<dbReference type="PROSITE" id="PS50881">
    <property type="entry name" value="S5_DSRBD"/>
    <property type="match status" value="1"/>
</dbReference>
<accession>A0A660S537</accession>
<comment type="similarity">
    <text evidence="1 7 8">Belongs to the universal ribosomal protein uS5 family.</text>
</comment>
<dbReference type="EMBL" id="QNBC01000140">
    <property type="protein sequence ID" value="RKX64695.1"/>
    <property type="molecule type" value="Genomic_DNA"/>
</dbReference>
<organism evidence="10 11">
    <name type="scientific">candidate division TA06 bacterium</name>
    <dbReference type="NCBI Taxonomy" id="2250710"/>
    <lineage>
        <taxon>Bacteria</taxon>
        <taxon>Bacteria division TA06</taxon>
    </lineage>
</organism>
<dbReference type="GO" id="GO:0006412">
    <property type="term" value="P:translation"/>
    <property type="evidence" value="ECO:0007669"/>
    <property type="project" value="UniProtKB-UniRule"/>
</dbReference>
<evidence type="ECO:0000256" key="4">
    <source>
        <dbReference type="ARBA" id="ARBA00022980"/>
    </source>
</evidence>
<comment type="subunit">
    <text evidence="7">Part of the 30S ribosomal subunit. Contacts proteins S4 and S8.</text>
</comment>
<dbReference type="GO" id="GO:0019843">
    <property type="term" value="F:rRNA binding"/>
    <property type="evidence" value="ECO:0007669"/>
    <property type="project" value="UniProtKB-UniRule"/>
</dbReference>
<dbReference type="Pfam" id="PF00333">
    <property type="entry name" value="Ribosomal_S5"/>
    <property type="match status" value="1"/>
</dbReference>
<evidence type="ECO:0000313" key="11">
    <source>
        <dbReference type="Proteomes" id="UP000282321"/>
    </source>
</evidence>
<dbReference type="Proteomes" id="UP000282321">
    <property type="component" value="Unassembled WGS sequence"/>
</dbReference>
<sequence length="161" mass="17482">MVNKKIDISSLELEESIVSISRVSKTVKGGKNFKLRVIAVVGDRNGHIGIGLGKAKERMDATRKAIEDARKNIIEVNVVNGTIPHEILGRYSASKVLMKPASKGTGVIANTRIKPLLELAGIENILTKSLGSNTDVNLIKATFEGLRGLRKKEDVLRILNS</sequence>
<dbReference type="GO" id="GO:0015935">
    <property type="term" value="C:small ribosomal subunit"/>
    <property type="evidence" value="ECO:0007669"/>
    <property type="project" value="InterPro"/>
</dbReference>
<evidence type="ECO:0000256" key="5">
    <source>
        <dbReference type="ARBA" id="ARBA00023274"/>
    </source>
</evidence>
<dbReference type="SUPFAM" id="SSF54768">
    <property type="entry name" value="dsRNA-binding domain-like"/>
    <property type="match status" value="1"/>
</dbReference>
<comment type="function">
    <text evidence="7">With S4 and S12 plays an important role in translational accuracy.</text>
</comment>
<reference evidence="10 11" key="1">
    <citation type="submission" date="2018-06" db="EMBL/GenBank/DDBJ databases">
        <title>Extensive metabolic versatility and redundancy in microbially diverse, dynamic hydrothermal sediments.</title>
        <authorList>
            <person name="Dombrowski N."/>
            <person name="Teske A."/>
            <person name="Baker B.J."/>
        </authorList>
    </citation>
    <scope>NUCLEOTIDE SEQUENCE [LARGE SCALE GENOMIC DNA]</scope>
    <source>
        <strain evidence="10">B35_G9</strain>
    </source>
</reference>
<feature type="domain" description="S5 DRBM" evidence="9">
    <location>
        <begin position="13"/>
        <end position="76"/>
    </location>
</feature>
<dbReference type="InterPro" id="IPR005324">
    <property type="entry name" value="Ribosomal_uS5_C"/>
</dbReference>
<dbReference type="InterPro" id="IPR014721">
    <property type="entry name" value="Ribsml_uS5_D2-typ_fold_subgr"/>
</dbReference>
<comment type="domain">
    <text evidence="7">The N-terminal domain interacts with the head of the 30S subunit; the C-terminal domain interacts with the body and contacts protein S4. The interaction surface between S4 and S5 is involved in control of translational fidelity.</text>
</comment>
<keyword evidence="4 7" id="KW-0689">Ribosomal protein</keyword>
<dbReference type="GO" id="GO:0005737">
    <property type="term" value="C:cytoplasm"/>
    <property type="evidence" value="ECO:0007669"/>
    <property type="project" value="UniProtKB-ARBA"/>
</dbReference>
<comment type="function">
    <text evidence="7">Located at the back of the 30S subunit body where it stabilizes the conformation of the head with respect to the body.</text>
</comment>
<keyword evidence="2 7" id="KW-0699">rRNA-binding</keyword>
<dbReference type="PANTHER" id="PTHR48277">
    <property type="entry name" value="MITOCHONDRIAL RIBOSOMAL PROTEIN S5"/>
    <property type="match status" value="1"/>
</dbReference>
<dbReference type="InterPro" id="IPR013810">
    <property type="entry name" value="Ribosomal_uS5_N"/>
</dbReference>
<gene>
    <name evidence="7 10" type="primary">rpsE</name>
    <name evidence="10" type="ORF">DRP44_07860</name>
</gene>
<evidence type="ECO:0000256" key="8">
    <source>
        <dbReference type="RuleBase" id="RU003823"/>
    </source>
</evidence>
<dbReference type="Gene3D" id="3.30.230.10">
    <property type="match status" value="1"/>
</dbReference>
<dbReference type="AlphaFoldDB" id="A0A660S537"/>
<keyword evidence="5 7" id="KW-0687">Ribonucleoprotein</keyword>
<dbReference type="Gene3D" id="3.30.160.20">
    <property type="match status" value="1"/>
</dbReference>